<dbReference type="Proteomes" id="UP000253934">
    <property type="component" value="Unassembled WGS sequence"/>
</dbReference>
<dbReference type="EMBL" id="QOVW01000069">
    <property type="protein sequence ID" value="RDB36023.1"/>
    <property type="molecule type" value="Genomic_DNA"/>
</dbReference>
<protein>
    <submittedName>
        <fullName evidence="1">Uncharacterized protein</fullName>
    </submittedName>
</protein>
<reference evidence="1" key="1">
    <citation type="submission" date="2018-04" db="EMBL/GenBank/DDBJ databases">
        <title>Draft genome sequence of the Candidatus Spirobacillus cienkowskii, a pathogen of freshwater Daphnia species, reconstructed from hemolymph metagenomic reads.</title>
        <authorList>
            <person name="Bresciani L."/>
            <person name="Lemos L.N."/>
            <person name="Wale N."/>
            <person name="Lin J.Y."/>
            <person name="Fernandes G.R."/>
            <person name="Duffy M.A."/>
            <person name="Rodrigues J.M."/>
        </authorList>
    </citation>
    <scope>NUCLEOTIDE SEQUENCE [LARGE SCALE GENOMIC DNA]</scope>
    <source>
        <strain evidence="1">Binning01</strain>
    </source>
</reference>
<gene>
    <name evidence="1" type="ORF">DCC88_07390</name>
</gene>
<organism evidence="1 2">
    <name type="scientific">Spirobacillus cienkowskii</name>
    <dbReference type="NCBI Taxonomy" id="495820"/>
    <lineage>
        <taxon>Bacteria</taxon>
        <taxon>Pseudomonadati</taxon>
        <taxon>Bdellovibrionota</taxon>
        <taxon>Oligoflexia</taxon>
        <taxon>Silvanigrellales</taxon>
        <taxon>Spirobacillus</taxon>
    </lineage>
</organism>
<comment type="caution">
    <text evidence="1">The sequence shown here is derived from an EMBL/GenBank/DDBJ whole genome shotgun (WGS) entry which is preliminary data.</text>
</comment>
<accession>A0A369KWB8</accession>
<proteinExistence type="predicted"/>
<name>A0A369KWB8_9BACT</name>
<evidence type="ECO:0000313" key="2">
    <source>
        <dbReference type="Proteomes" id="UP000253934"/>
    </source>
</evidence>
<sequence>MGYIATPPTNIHSTQFFLIKKFNELNSQDKKNVAKIVNANNTYNSQNTTPTLKKIASLAIAYKTPRESNPQIRNHYFNTQKKILAELNEKNLVSLSEPLKNNSYDPLKLFGDASLRFGILTKTRGLVLEGKLAQRDFYTSLNDGLSSSYLEILKTKIVTNDLGINISQFTIFKLDSLVSEHDYRLPFNRLFDLSFYNHNYEFNKNIGECVARYRYGTSWNYSDLTLGIIPYFGVRYFNNSSKTIELDLGITGKINYWINDYISTEASMIKYLNSKMPFNYLLELKFAIRINPRWTLGVQNIFYAKNSNMEFSMVYNF</sequence>
<evidence type="ECO:0000313" key="1">
    <source>
        <dbReference type="EMBL" id="RDB36023.1"/>
    </source>
</evidence>
<keyword evidence="2" id="KW-1185">Reference proteome</keyword>
<dbReference type="AlphaFoldDB" id="A0A369KWB8"/>